<accession>A0ABC8AV23</accession>
<evidence type="ECO:0000313" key="3">
    <source>
        <dbReference type="EMBL" id="APA98072.1"/>
    </source>
</evidence>
<sequence length="79" mass="8724">MRKSSTRLDSLYFCVTVFTTVGFGDIVATAQLTRAFVLVQMVANLILIGLALRVLTASVRLRRQQLGRTDRPGQDPGSR</sequence>
<feature type="domain" description="Potassium channel" evidence="2">
    <location>
        <begin position="5"/>
        <end position="57"/>
    </location>
</feature>
<dbReference type="Proteomes" id="UP000180166">
    <property type="component" value="Chromosome"/>
</dbReference>
<dbReference type="InterPro" id="IPR013099">
    <property type="entry name" value="K_chnl_dom"/>
</dbReference>
<dbReference type="EMBL" id="CP017839">
    <property type="protein sequence ID" value="APA98072.1"/>
    <property type="molecule type" value="Genomic_DNA"/>
</dbReference>
<evidence type="ECO:0000313" key="4">
    <source>
        <dbReference type="Proteomes" id="UP000180166"/>
    </source>
</evidence>
<feature type="transmembrane region" description="Helical" evidence="1">
    <location>
        <begin position="36"/>
        <end position="55"/>
    </location>
</feature>
<name>A0ABC8AV23_9NOCA</name>
<dbReference type="AlphaFoldDB" id="A0ABC8AV23"/>
<reference evidence="3 4" key="1">
    <citation type="submission" date="2016-10" db="EMBL/GenBank/DDBJ databases">
        <title>Genome sequence of Nocardia seriolae strain EM150506, isolated from Anguila japonica.</title>
        <authorList>
            <person name="Han H.-J."/>
        </authorList>
    </citation>
    <scope>NUCLEOTIDE SEQUENCE [LARGE SCALE GENOMIC DNA]</scope>
    <source>
        <strain evidence="3 4">EM150506</strain>
    </source>
</reference>
<dbReference type="Pfam" id="PF07885">
    <property type="entry name" value="Ion_trans_2"/>
    <property type="match status" value="1"/>
</dbReference>
<proteinExistence type="predicted"/>
<keyword evidence="1" id="KW-1133">Transmembrane helix</keyword>
<keyword evidence="1" id="KW-0472">Membrane</keyword>
<gene>
    <name evidence="3" type="ORF">NS506_04024</name>
</gene>
<dbReference type="KEGG" id="nsr:NS506_04024"/>
<evidence type="ECO:0000259" key="2">
    <source>
        <dbReference type="Pfam" id="PF07885"/>
    </source>
</evidence>
<evidence type="ECO:0000256" key="1">
    <source>
        <dbReference type="SAM" id="Phobius"/>
    </source>
</evidence>
<keyword evidence="1" id="KW-0812">Transmembrane</keyword>
<dbReference type="Gene3D" id="1.10.287.70">
    <property type="match status" value="1"/>
</dbReference>
<organism evidence="3 4">
    <name type="scientific">Nocardia seriolae</name>
    <dbReference type="NCBI Taxonomy" id="37332"/>
    <lineage>
        <taxon>Bacteria</taxon>
        <taxon>Bacillati</taxon>
        <taxon>Actinomycetota</taxon>
        <taxon>Actinomycetes</taxon>
        <taxon>Mycobacteriales</taxon>
        <taxon>Nocardiaceae</taxon>
        <taxon>Nocardia</taxon>
    </lineage>
</organism>
<protein>
    <recommendedName>
        <fullName evidence="2">Potassium channel domain-containing protein</fullName>
    </recommendedName>
</protein>
<feature type="transmembrane region" description="Helical" evidence="1">
    <location>
        <begin position="12"/>
        <end position="30"/>
    </location>
</feature>
<dbReference type="SUPFAM" id="SSF81324">
    <property type="entry name" value="Voltage-gated potassium channels"/>
    <property type="match status" value="1"/>
</dbReference>